<dbReference type="AlphaFoldDB" id="M0HVA5"/>
<evidence type="ECO:0000313" key="1">
    <source>
        <dbReference type="EMBL" id="ELZ87693.1"/>
    </source>
</evidence>
<proteinExistence type="predicted"/>
<comment type="caution">
    <text evidence="1">The sequence shown here is derived from an EMBL/GenBank/DDBJ whole genome shotgun (WGS) entry which is preliminary data.</text>
</comment>
<dbReference type="EMBL" id="AOLK01000011">
    <property type="protein sequence ID" value="ELZ87693.1"/>
    <property type="molecule type" value="Genomic_DNA"/>
</dbReference>
<reference evidence="1 2" key="1">
    <citation type="journal article" date="2014" name="PLoS Genet.">
        <title>Phylogenetically driven sequencing of extremely halophilic archaea reveals strategies for static and dynamic osmo-response.</title>
        <authorList>
            <person name="Becker E.A."/>
            <person name="Seitzer P.M."/>
            <person name="Tritt A."/>
            <person name="Larsen D."/>
            <person name="Krusor M."/>
            <person name="Yao A.I."/>
            <person name="Wu D."/>
            <person name="Madern D."/>
            <person name="Eisen J.A."/>
            <person name="Darling A.E."/>
            <person name="Facciotti M.T."/>
        </authorList>
    </citation>
    <scope>NUCLEOTIDE SEQUENCE [LARGE SCALE GENOMIC DNA]</scope>
    <source>
        <strain evidence="1 2">ATCC BAA-1513</strain>
    </source>
</reference>
<accession>M0HVA5</accession>
<dbReference type="STRING" id="1230453.C453_05049"/>
<name>M0HVA5_HALEO</name>
<organism evidence="1 2">
    <name type="scientific">Haloferax elongans ATCC BAA-1513</name>
    <dbReference type="NCBI Taxonomy" id="1230453"/>
    <lineage>
        <taxon>Archaea</taxon>
        <taxon>Methanobacteriati</taxon>
        <taxon>Methanobacteriota</taxon>
        <taxon>Stenosarchaea group</taxon>
        <taxon>Halobacteria</taxon>
        <taxon>Halobacteriales</taxon>
        <taxon>Haloferacaceae</taxon>
        <taxon>Haloferax</taxon>
    </lineage>
</organism>
<sequence length="77" mass="8785">MFVNNGGIHIGPLDSLEDTLTILDKIAQRFLSSEVVFQRNTLILYRHMEFIACRLADSRAFYPLVAEHLTWYGTSPA</sequence>
<protein>
    <submittedName>
        <fullName evidence="1">Uncharacterized protein</fullName>
    </submittedName>
</protein>
<evidence type="ECO:0000313" key="2">
    <source>
        <dbReference type="Proteomes" id="UP000011612"/>
    </source>
</evidence>
<gene>
    <name evidence="1" type="ORF">C453_05049</name>
</gene>
<dbReference type="Proteomes" id="UP000011612">
    <property type="component" value="Unassembled WGS sequence"/>
</dbReference>
<keyword evidence="2" id="KW-1185">Reference proteome</keyword>